<evidence type="ECO:0000256" key="9">
    <source>
        <dbReference type="SAM" id="MobiDB-lite"/>
    </source>
</evidence>
<dbReference type="GO" id="GO:0005576">
    <property type="term" value="C:extracellular region"/>
    <property type="evidence" value="ECO:0007669"/>
    <property type="project" value="UniProtKB-SubCell"/>
</dbReference>
<evidence type="ECO:0000313" key="12">
    <source>
        <dbReference type="Proteomes" id="UP000075714"/>
    </source>
</evidence>
<feature type="compositionally biased region" description="Polar residues" evidence="9">
    <location>
        <begin position="517"/>
        <end position="527"/>
    </location>
</feature>
<comment type="caution">
    <text evidence="11">The sequence shown here is derived from an EMBL/GenBank/DDBJ whole genome shotgun (WGS) entry which is preliminary data.</text>
</comment>
<feature type="region of interest" description="Disordered" evidence="9">
    <location>
        <begin position="511"/>
        <end position="576"/>
    </location>
</feature>
<comment type="catalytic activity">
    <reaction evidence="1">
        <text>Random hydrolysis of (1-&gt;4)-beta-D-mannosidic linkages in mannans, galactomannans and glucomannans.</text>
        <dbReference type="EC" id="3.2.1.78"/>
    </reaction>
</comment>
<keyword evidence="6" id="KW-0732">Signal</keyword>
<dbReference type="GO" id="GO:0016985">
    <property type="term" value="F:mannan endo-1,4-beta-mannosidase activity"/>
    <property type="evidence" value="ECO:0007669"/>
    <property type="project" value="UniProtKB-EC"/>
</dbReference>
<comment type="similarity">
    <text evidence="3">Belongs to the glycosyl hydrolase 5 (cellulase A) family.</text>
</comment>
<accession>A0A150H5A5</accession>
<keyword evidence="12" id="KW-1185">Reference proteome</keyword>
<reference evidence="12" key="1">
    <citation type="journal article" date="2016" name="Nat. Commun.">
        <title>The Gonium pectorale genome demonstrates co-option of cell cycle regulation during the evolution of multicellularity.</title>
        <authorList>
            <person name="Hanschen E.R."/>
            <person name="Marriage T.N."/>
            <person name="Ferris P.J."/>
            <person name="Hamaji T."/>
            <person name="Toyoda A."/>
            <person name="Fujiyama A."/>
            <person name="Neme R."/>
            <person name="Noguchi H."/>
            <person name="Minakuchi Y."/>
            <person name="Suzuki M."/>
            <person name="Kawai-Toyooka H."/>
            <person name="Smith D.R."/>
            <person name="Sparks H."/>
            <person name="Anderson J."/>
            <person name="Bakaric R."/>
            <person name="Luria V."/>
            <person name="Karger A."/>
            <person name="Kirschner M.W."/>
            <person name="Durand P.M."/>
            <person name="Michod R.E."/>
            <person name="Nozaki H."/>
            <person name="Olson B.J."/>
        </authorList>
    </citation>
    <scope>NUCLEOTIDE SEQUENCE [LARGE SCALE GENOMIC DNA]</scope>
    <source>
        <strain evidence="12">NIES-2863</strain>
    </source>
</reference>
<dbReference type="SUPFAM" id="SSF51445">
    <property type="entry name" value="(Trans)glycosidases"/>
    <property type="match status" value="1"/>
</dbReference>
<dbReference type="Proteomes" id="UP000075714">
    <property type="component" value="Unassembled WGS sequence"/>
</dbReference>
<feature type="region of interest" description="Disordered" evidence="9">
    <location>
        <begin position="140"/>
        <end position="165"/>
    </location>
</feature>
<evidence type="ECO:0000256" key="2">
    <source>
        <dbReference type="ARBA" id="ARBA00004613"/>
    </source>
</evidence>
<protein>
    <recommendedName>
        <fullName evidence="4">mannan endo-1,4-beta-mannosidase</fullName>
        <ecNumber evidence="4">3.2.1.78</ecNumber>
    </recommendedName>
</protein>
<organism evidence="11 12">
    <name type="scientific">Gonium pectorale</name>
    <name type="common">Green alga</name>
    <dbReference type="NCBI Taxonomy" id="33097"/>
    <lineage>
        <taxon>Eukaryota</taxon>
        <taxon>Viridiplantae</taxon>
        <taxon>Chlorophyta</taxon>
        <taxon>core chlorophytes</taxon>
        <taxon>Chlorophyceae</taxon>
        <taxon>CS clade</taxon>
        <taxon>Chlamydomonadales</taxon>
        <taxon>Volvocaceae</taxon>
        <taxon>Gonium</taxon>
    </lineage>
</organism>
<dbReference type="STRING" id="33097.A0A150H5A5"/>
<feature type="region of interest" description="Disordered" evidence="9">
    <location>
        <begin position="447"/>
        <end position="469"/>
    </location>
</feature>
<dbReference type="EMBL" id="LSYV01000002">
    <property type="protein sequence ID" value="KXZ57018.1"/>
    <property type="molecule type" value="Genomic_DNA"/>
</dbReference>
<dbReference type="AlphaFoldDB" id="A0A150H5A5"/>
<evidence type="ECO:0000256" key="7">
    <source>
        <dbReference type="ARBA" id="ARBA00022801"/>
    </source>
</evidence>
<evidence type="ECO:0000256" key="1">
    <source>
        <dbReference type="ARBA" id="ARBA00001678"/>
    </source>
</evidence>
<name>A0A150H5A5_GONPE</name>
<feature type="compositionally biased region" description="Low complexity" evidence="9">
    <location>
        <begin position="563"/>
        <end position="576"/>
    </location>
</feature>
<dbReference type="OrthoDB" id="406631at2759"/>
<dbReference type="PANTHER" id="PTHR31451">
    <property type="match status" value="1"/>
</dbReference>
<evidence type="ECO:0000256" key="8">
    <source>
        <dbReference type="ARBA" id="ARBA00023295"/>
    </source>
</evidence>
<proteinExistence type="inferred from homology"/>
<evidence type="ECO:0000256" key="3">
    <source>
        <dbReference type="ARBA" id="ARBA00005641"/>
    </source>
</evidence>
<dbReference type="InterPro" id="IPR045053">
    <property type="entry name" value="MAN-like"/>
</dbReference>
<dbReference type="InterPro" id="IPR017853">
    <property type="entry name" value="GH"/>
</dbReference>
<evidence type="ECO:0000313" key="11">
    <source>
        <dbReference type="EMBL" id="KXZ57018.1"/>
    </source>
</evidence>
<feature type="domain" description="Glycoside hydrolase family 5" evidence="10">
    <location>
        <begin position="214"/>
        <end position="389"/>
    </location>
</feature>
<dbReference type="PANTHER" id="PTHR31451:SF39">
    <property type="entry name" value="MANNAN ENDO-1,4-BETA-MANNOSIDASE 1"/>
    <property type="match status" value="1"/>
</dbReference>
<keyword evidence="8" id="KW-0326">Glycosidase</keyword>
<evidence type="ECO:0000259" key="10">
    <source>
        <dbReference type="Pfam" id="PF26410"/>
    </source>
</evidence>
<dbReference type="InterPro" id="IPR001547">
    <property type="entry name" value="Glyco_hydro_5"/>
</dbReference>
<dbReference type="EC" id="3.2.1.78" evidence="4"/>
<sequence>MAALQEAVMGAGAAQSAQAAAAGASRAAGAAAAGPAAAERGALALPGALSMHLQNAAAALAAVAGGGGAGAGFVFAGSPAASGLDWEGRLPLPPVTPPANVTATADAEQQLAREEKEAAAAAAVIFEALDEEPAHLPLATAGADSDGAGDEDGHGMGEGNGGDAALNVSDERRFVNIGSWRHSQPTEPNRLAGNSDPPNGLAGDAALFVVVRHGRLTLADGRPFRIAGLDAPQLMAWASQPGGRRQARQLLSAAARMGLNAVRFFAFADGADQVGALQVAPGILDLHAMRDGLDWVVAAARRYRLRLIPVLTDGSSNRYGGMWQYIRWINSGDTVTAFYSNDTYKALFFDYMTALATRNNSYTGMAHRHDPTILGWDLANRPRDPGSVQSASLQMLRELDLSAAHLAPDDWLLCGPECRLRWAAGWVGAHLRDALRAQKPLLLIVHPGEPRPAEPAAQPPQRPSAQSLAEAAYRRQLLASVFSAMEAADAAGLPVAGTLVSSPFLDWGTSLSEEDTTANSTQTSNQMAAAEGGQSLTVKGACSQIQPPELAAGPGRQSRGTHGSLCSLSSWSGGAS</sequence>
<dbReference type="Pfam" id="PF26410">
    <property type="entry name" value="GH5_mannosidase"/>
    <property type="match status" value="1"/>
</dbReference>
<keyword evidence="5" id="KW-0964">Secreted</keyword>
<evidence type="ECO:0000256" key="4">
    <source>
        <dbReference type="ARBA" id="ARBA00012706"/>
    </source>
</evidence>
<dbReference type="Gene3D" id="3.20.20.80">
    <property type="entry name" value="Glycosidases"/>
    <property type="match status" value="1"/>
</dbReference>
<evidence type="ECO:0000256" key="6">
    <source>
        <dbReference type="ARBA" id="ARBA00022729"/>
    </source>
</evidence>
<comment type="subcellular location">
    <subcellularLocation>
        <location evidence="2">Secreted</location>
    </subcellularLocation>
</comment>
<keyword evidence="7" id="KW-0378">Hydrolase</keyword>
<gene>
    <name evidence="11" type="ORF">GPECTOR_1g92</name>
</gene>
<evidence type="ECO:0000256" key="5">
    <source>
        <dbReference type="ARBA" id="ARBA00022525"/>
    </source>
</evidence>